<accession>A0A1W1W7H7</accession>
<dbReference type="Proteomes" id="UP000192660">
    <property type="component" value="Unassembled WGS sequence"/>
</dbReference>
<keyword evidence="1" id="KW-0812">Transmembrane</keyword>
<evidence type="ECO:0000256" key="1">
    <source>
        <dbReference type="SAM" id="Phobius"/>
    </source>
</evidence>
<evidence type="ECO:0000313" key="3">
    <source>
        <dbReference type="Proteomes" id="UP000192660"/>
    </source>
</evidence>
<keyword evidence="3" id="KW-1185">Reference proteome</keyword>
<feature type="transmembrane region" description="Helical" evidence="1">
    <location>
        <begin position="146"/>
        <end position="166"/>
    </location>
</feature>
<feature type="transmembrane region" description="Helical" evidence="1">
    <location>
        <begin position="74"/>
        <end position="102"/>
    </location>
</feature>
<protein>
    <submittedName>
        <fullName evidence="2">Uncharacterized protein</fullName>
    </submittedName>
</protein>
<gene>
    <name evidence="2" type="ORF">SAMN00768000_0218</name>
</gene>
<keyword evidence="1" id="KW-1133">Transmembrane helix</keyword>
<evidence type="ECO:0000313" key="2">
    <source>
        <dbReference type="EMBL" id="SMC02010.1"/>
    </source>
</evidence>
<reference evidence="3" key="1">
    <citation type="submission" date="2017-04" db="EMBL/GenBank/DDBJ databases">
        <authorList>
            <person name="Varghese N."/>
            <person name="Submissions S."/>
        </authorList>
    </citation>
    <scope>NUCLEOTIDE SEQUENCE [LARGE SCALE GENOMIC DNA]</scope>
    <source>
        <strain evidence="3">DSM 9293</strain>
    </source>
</reference>
<name>A0A1W1W7H7_SULTA</name>
<dbReference type="RefSeq" id="WP_084660737.1">
    <property type="nucleotide sequence ID" value="NZ_FWWY01000001.1"/>
</dbReference>
<sequence>MTITNYSLSRRSFTIPALWIALLYDMVASWHMTHQIVVTFGSLSIDELGVIAFAATLAIWYTQTHYPHIRSIRAPIWAILWISILFITLAMGYLSLSFWVLLSETVAAASDEPGERRTLKQWGTATVFWLAFMIVLWAIFPVHGSIHGLILVLWALGLAGSVCLWVV</sequence>
<dbReference type="EMBL" id="FWWY01000001">
    <property type="protein sequence ID" value="SMC02010.1"/>
    <property type="molecule type" value="Genomic_DNA"/>
</dbReference>
<proteinExistence type="predicted"/>
<feature type="transmembrane region" description="Helical" evidence="1">
    <location>
        <begin position="37"/>
        <end position="62"/>
    </location>
</feature>
<organism evidence="2 3">
    <name type="scientific">Sulfobacillus thermosulfidooxidans (strain DSM 9293 / VKM B-1269 / AT-1)</name>
    <dbReference type="NCBI Taxonomy" id="929705"/>
    <lineage>
        <taxon>Bacteria</taxon>
        <taxon>Bacillati</taxon>
        <taxon>Bacillota</taxon>
        <taxon>Clostridia</taxon>
        <taxon>Eubacteriales</taxon>
        <taxon>Clostridiales Family XVII. Incertae Sedis</taxon>
        <taxon>Sulfobacillus</taxon>
    </lineage>
</organism>
<dbReference type="AlphaFoldDB" id="A0A1W1W7H7"/>
<feature type="transmembrane region" description="Helical" evidence="1">
    <location>
        <begin position="122"/>
        <end position="140"/>
    </location>
</feature>
<keyword evidence="1" id="KW-0472">Membrane</keyword>